<proteinExistence type="predicted"/>
<dbReference type="EMBL" id="MFSV01000173">
    <property type="protein sequence ID" value="OGI56795.1"/>
    <property type="molecule type" value="Genomic_DNA"/>
</dbReference>
<accession>A0A1F6UHC3</accession>
<gene>
    <name evidence="1" type="ORF">A2V58_02930</name>
</gene>
<evidence type="ECO:0000313" key="2">
    <source>
        <dbReference type="Proteomes" id="UP000177950"/>
    </source>
</evidence>
<sequence>MTTVHSILSRLPGIAFATIAITGETIAICRGEPSYYRVETTKTAEELNTMYGVSPVQARAMLAGTLRGWHTLLADPKHDADGGKPGKP</sequence>
<comment type="caution">
    <text evidence="1">The sequence shown here is derived from an EMBL/GenBank/DDBJ whole genome shotgun (WGS) entry which is preliminary data.</text>
</comment>
<dbReference type="Proteomes" id="UP000177950">
    <property type="component" value="Unassembled WGS sequence"/>
</dbReference>
<dbReference type="AlphaFoldDB" id="A0A1F6UHC3"/>
<name>A0A1F6UHC3_9PROT</name>
<reference evidence="1 2" key="1">
    <citation type="journal article" date="2016" name="Nat. Commun.">
        <title>Thousands of microbial genomes shed light on interconnected biogeochemical processes in an aquifer system.</title>
        <authorList>
            <person name="Anantharaman K."/>
            <person name="Brown C.T."/>
            <person name="Hug L.A."/>
            <person name="Sharon I."/>
            <person name="Castelle C.J."/>
            <person name="Probst A.J."/>
            <person name="Thomas B.C."/>
            <person name="Singh A."/>
            <person name="Wilkins M.J."/>
            <person name="Karaoz U."/>
            <person name="Brodie E.L."/>
            <person name="Williams K.H."/>
            <person name="Hubbard S.S."/>
            <person name="Banfield J.F."/>
        </authorList>
    </citation>
    <scope>NUCLEOTIDE SEQUENCE [LARGE SCALE GENOMIC DNA]</scope>
</reference>
<evidence type="ECO:0000313" key="1">
    <source>
        <dbReference type="EMBL" id="OGI56795.1"/>
    </source>
</evidence>
<organism evidence="1 2">
    <name type="scientific">Candidatus Muproteobacteria bacterium RBG_19FT_COMBO_61_10</name>
    <dbReference type="NCBI Taxonomy" id="1817761"/>
    <lineage>
        <taxon>Bacteria</taxon>
        <taxon>Pseudomonadati</taxon>
        <taxon>Pseudomonadota</taxon>
        <taxon>Candidatus Muproteobacteria</taxon>
    </lineage>
</organism>
<protein>
    <submittedName>
        <fullName evidence="1">Uncharacterized protein</fullName>
    </submittedName>
</protein>